<dbReference type="GO" id="GO:0005778">
    <property type="term" value="C:peroxisomal membrane"/>
    <property type="evidence" value="ECO:0007669"/>
    <property type="project" value="UniProtKB-SubCell"/>
</dbReference>
<keyword evidence="8 11" id="KW-0496">Mitochondrion</keyword>
<protein>
    <recommendedName>
        <fullName evidence="11">Mitochondrial fission 1 protein</fullName>
    </recommendedName>
</protein>
<dbReference type="InterPro" id="IPR011990">
    <property type="entry name" value="TPR-like_helical_dom_sf"/>
</dbReference>
<dbReference type="InterPro" id="IPR028058">
    <property type="entry name" value="Fis1_TPR_N"/>
</dbReference>
<accession>C1C1G6</accession>
<dbReference type="CDD" id="cd12212">
    <property type="entry name" value="Fis1"/>
    <property type="match status" value="1"/>
</dbReference>
<comment type="similarity">
    <text evidence="3 11">Belongs to the FIS1 family.</text>
</comment>
<dbReference type="InterPro" id="IPR016543">
    <property type="entry name" value="Fis1"/>
</dbReference>
<dbReference type="GO" id="GO:0016559">
    <property type="term" value="P:peroxisome fission"/>
    <property type="evidence" value="ECO:0007669"/>
    <property type="project" value="TreeGrafter"/>
</dbReference>
<name>C1C1G6_CALCM</name>
<comment type="subcellular location">
    <subcellularLocation>
        <location evidence="2">Mitochondrion outer membrane</location>
        <topology evidence="2">Single-pass membrane protein</topology>
    </subcellularLocation>
    <subcellularLocation>
        <location evidence="1">Peroxisome membrane</location>
        <topology evidence="1">Single-pass membrane protein</topology>
    </subcellularLocation>
</comment>
<keyword evidence="6 11" id="KW-1000">Mitochondrion outer membrane</keyword>
<evidence type="ECO:0000313" key="13">
    <source>
        <dbReference type="EMBL" id="ACO15119.1"/>
    </source>
</evidence>
<keyword evidence="7 12" id="KW-1133">Transmembrane helix</keyword>
<evidence type="ECO:0000256" key="11">
    <source>
        <dbReference type="PIRNR" id="PIRNR008835"/>
    </source>
</evidence>
<dbReference type="EMBL" id="BT080695">
    <property type="protein sequence ID" value="ACO15119.1"/>
    <property type="molecule type" value="mRNA"/>
</dbReference>
<dbReference type="FunFam" id="1.25.40.10:FF:000147">
    <property type="entry name" value="Mitochondrial fission 1 protein"/>
    <property type="match status" value="1"/>
</dbReference>
<comment type="function">
    <text evidence="11">Involved in the fragmentation of the mitochondrial network and its perinuclear clustering.</text>
</comment>
<dbReference type="AlphaFoldDB" id="C1C1G6"/>
<evidence type="ECO:0000256" key="7">
    <source>
        <dbReference type="ARBA" id="ARBA00022989"/>
    </source>
</evidence>
<feature type="transmembrane region" description="Helical" evidence="12">
    <location>
        <begin position="125"/>
        <end position="149"/>
    </location>
</feature>
<dbReference type="Gene3D" id="1.25.40.10">
    <property type="entry name" value="Tetratricopeptide repeat domain"/>
    <property type="match status" value="1"/>
</dbReference>
<dbReference type="GO" id="GO:0043653">
    <property type="term" value="P:mitochondrial fragmentation involved in apoptotic process"/>
    <property type="evidence" value="ECO:0007669"/>
    <property type="project" value="TreeGrafter"/>
</dbReference>
<dbReference type="GO" id="GO:0000422">
    <property type="term" value="P:autophagy of mitochondrion"/>
    <property type="evidence" value="ECO:0007669"/>
    <property type="project" value="TreeGrafter"/>
</dbReference>
<evidence type="ECO:0000256" key="6">
    <source>
        <dbReference type="ARBA" id="ARBA00022787"/>
    </source>
</evidence>
<dbReference type="Pfam" id="PF14853">
    <property type="entry name" value="Fis1_TPR_C"/>
    <property type="match status" value="1"/>
</dbReference>
<evidence type="ECO:0000256" key="5">
    <source>
        <dbReference type="ARBA" id="ARBA00022703"/>
    </source>
</evidence>
<evidence type="ECO:0000256" key="10">
    <source>
        <dbReference type="ARBA" id="ARBA00023140"/>
    </source>
</evidence>
<evidence type="ECO:0000256" key="9">
    <source>
        <dbReference type="ARBA" id="ARBA00023136"/>
    </source>
</evidence>
<proteinExistence type="evidence at transcript level"/>
<dbReference type="InterPro" id="IPR028061">
    <property type="entry name" value="Fis1_TPR_C"/>
</dbReference>
<keyword evidence="10" id="KW-0576">Peroxisome</keyword>
<dbReference type="PANTHER" id="PTHR13247">
    <property type="entry name" value="TETRATRICOPEPTIDE REPEAT PROTEIN 11 TPR REPEAT PROTEIN 11"/>
    <property type="match status" value="1"/>
</dbReference>
<keyword evidence="9 11" id="KW-0472">Membrane</keyword>
<dbReference type="Pfam" id="PF14852">
    <property type="entry name" value="Fis1_TPR_N"/>
    <property type="match status" value="1"/>
</dbReference>
<evidence type="ECO:0000256" key="4">
    <source>
        <dbReference type="ARBA" id="ARBA00022692"/>
    </source>
</evidence>
<evidence type="ECO:0000256" key="3">
    <source>
        <dbReference type="ARBA" id="ARBA00008937"/>
    </source>
</evidence>
<comment type="domain">
    <text evidence="11">The C-terminus is required for mitochondrial localization, while the N-terminus is necessary for mitochondrial fission.</text>
</comment>
<sequence length="152" mass="17119">MEKILLEDTVSTEDLKKFETRYHEEEAALGSASSSTQFDYAWCLVKSKYATDIRRGIFLLEQLYKNEDFSDKRDLLYYLSIGNARIKEYTIALKYIRGLLQVQPDSRQAKELEGIIKEKMEREGLIGAAMVGGSVLALGGLVGLGLAMAKRN</sequence>
<dbReference type="InterPro" id="IPR033745">
    <property type="entry name" value="Fis1_cytosol"/>
</dbReference>
<dbReference type="GO" id="GO:0000266">
    <property type="term" value="P:mitochondrial fission"/>
    <property type="evidence" value="ECO:0007669"/>
    <property type="project" value="UniProtKB-UniRule"/>
</dbReference>
<dbReference type="SUPFAM" id="SSF48452">
    <property type="entry name" value="TPR-like"/>
    <property type="match status" value="1"/>
</dbReference>
<evidence type="ECO:0000256" key="12">
    <source>
        <dbReference type="SAM" id="Phobius"/>
    </source>
</evidence>
<organism evidence="13">
    <name type="scientific">Caligus clemensi</name>
    <name type="common">Sea louse</name>
    <dbReference type="NCBI Taxonomy" id="344056"/>
    <lineage>
        <taxon>Eukaryota</taxon>
        <taxon>Metazoa</taxon>
        <taxon>Ecdysozoa</taxon>
        <taxon>Arthropoda</taxon>
        <taxon>Crustacea</taxon>
        <taxon>Multicrustacea</taxon>
        <taxon>Hexanauplia</taxon>
        <taxon>Copepoda</taxon>
        <taxon>Siphonostomatoida</taxon>
        <taxon>Caligidae</taxon>
        <taxon>Caligus</taxon>
    </lineage>
</organism>
<gene>
    <name evidence="13" type="primary">FIS1</name>
</gene>
<keyword evidence="4 12" id="KW-0812">Transmembrane</keyword>
<reference evidence="13" key="1">
    <citation type="submission" date="2009-03" db="EMBL/GenBank/DDBJ databases">
        <title>Caligus clemensi ESTs and full-length cDNAs.</title>
        <authorList>
            <person name="Yasuike M."/>
            <person name="von Schalburg K."/>
            <person name="Cooper G."/>
            <person name="Leong J."/>
            <person name="Jones S.R.M."/>
            <person name="Koop B.F."/>
        </authorList>
    </citation>
    <scope>NUCLEOTIDE SEQUENCE</scope>
    <source>
        <tissue evidence="13">Whole</tissue>
    </source>
</reference>
<evidence type="ECO:0000256" key="1">
    <source>
        <dbReference type="ARBA" id="ARBA00004549"/>
    </source>
</evidence>
<keyword evidence="5" id="KW-0053">Apoptosis</keyword>
<evidence type="ECO:0000256" key="8">
    <source>
        <dbReference type="ARBA" id="ARBA00023128"/>
    </source>
</evidence>
<dbReference type="GO" id="GO:0005741">
    <property type="term" value="C:mitochondrial outer membrane"/>
    <property type="evidence" value="ECO:0007669"/>
    <property type="project" value="UniProtKB-SubCell"/>
</dbReference>
<dbReference type="PIRSF" id="PIRSF008835">
    <property type="entry name" value="TPR_repeat_11_Fis1"/>
    <property type="match status" value="1"/>
</dbReference>
<evidence type="ECO:0000256" key="2">
    <source>
        <dbReference type="ARBA" id="ARBA00004572"/>
    </source>
</evidence>
<dbReference type="PANTHER" id="PTHR13247:SF0">
    <property type="entry name" value="MITOCHONDRIAL FISSION 1 PROTEIN"/>
    <property type="match status" value="1"/>
</dbReference>